<evidence type="ECO:0000256" key="4">
    <source>
        <dbReference type="PROSITE-ProRule" id="PRU00335"/>
    </source>
</evidence>
<organism evidence="6">
    <name type="scientific">Sinomonas puerhi</name>
    <dbReference type="NCBI Taxonomy" id="3238584"/>
    <lineage>
        <taxon>Bacteria</taxon>
        <taxon>Bacillati</taxon>
        <taxon>Actinomycetota</taxon>
        <taxon>Actinomycetes</taxon>
        <taxon>Micrococcales</taxon>
        <taxon>Micrococcaceae</taxon>
        <taxon>Sinomonas</taxon>
    </lineage>
</organism>
<dbReference type="InterPro" id="IPR009057">
    <property type="entry name" value="Homeodomain-like_sf"/>
</dbReference>
<evidence type="ECO:0000313" key="6">
    <source>
        <dbReference type="EMBL" id="XDP46929.1"/>
    </source>
</evidence>
<name>A0AB39L9P5_9MICC</name>
<evidence type="ECO:0000256" key="3">
    <source>
        <dbReference type="ARBA" id="ARBA00023163"/>
    </source>
</evidence>
<dbReference type="KEGG" id="spue:AB5L97_08065"/>
<evidence type="ECO:0000259" key="5">
    <source>
        <dbReference type="PROSITE" id="PS50977"/>
    </source>
</evidence>
<dbReference type="Pfam" id="PF00440">
    <property type="entry name" value="TetR_N"/>
    <property type="match status" value="1"/>
</dbReference>
<keyword evidence="2 4" id="KW-0238">DNA-binding</keyword>
<keyword evidence="3" id="KW-0804">Transcription</keyword>
<dbReference type="AlphaFoldDB" id="A0AB39L9P5"/>
<dbReference type="GO" id="GO:0003700">
    <property type="term" value="F:DNA-binding transcription factor activity"/>
    <property type="evidence" value="ECO:0007669"/>
    <property type="project" value="TreeGrafter"/>
</dbReference>
<dbReference type="InterPro" id="IPR001647">
    <property type="entry name" value="HTH_TetR"/>
</dbReference>
<dbReference type="Pfam" id="PF17754">
    <property type="entry name" value="TetR_C_14"/>
    <property type="match status" value="1"/>
</dbReference>
<keyword evidence="1" id="KW-0805">Transcription regulation</keyword>
<sequence length="201" mass="21991">MGRWAENPRGRLAAAAFELYGEQGFEQTTGAQIATRAGMHERSFFRLFGDKREVFFYAMDGVAHELAASIAGSATDATPIDAASDAIEERCALIQRSPSLAALRARLIAENPELRERDLSKHAELAMAVAGALRERGTAEHIAVLIGETTIAAFRTAVARWISDPATRSLPERFRDGLDDLEAALVHRRRGPARDPRTPHS</sequence>
<proteinExistence type="predicted"/>
<dbReference type="InterPro" id="IPR041347">
    <property type="entry name" value="MftR_C"/>
</dbReference>
<accession>A0AB39L9P5</accession>
<dbReference type="InterPro" id="IPR050109">
    <property type="entry name" value="HTH-type_TetR-like_transc_reg"/>
</dbReference>
<dbReference type="PRINTS" id="PR00455">
    <property type="entry name" value="HTHTETR"/>
</dbReference>
<dbReference type="EMBL" id="CP163302">
    <property type="protein sequence ID" value="XDP46929.1"/>
    <property type="molecule type" value="Genomic_DNA"/>
</dbReference>
<gene>
    <name evidence="6" type="ORF">AB5L97_08065</name>
</gene>
<protein>
    <submittedName>
        <fullName evidence="6">TetR/AcrR family transcriptional regulator</fullName>
    </submittedName>
</protein>
<evidence type="ECO:0000256" key="2">
    <source>
        <dbReference type="ARBA" id="ARBA00023125"/>
    </source>
</evidence>
<dbReference type="PANTHER" id="PTHR30055">
    <property type="entry name" value="HTH-TYPE TRANSCRIPTIONAL REGULATOR RUTR"/>
    <property type="match status" value="1"/>
</dbReference>
<dbReference type="Gene3D" id="1.10.357.10">
    <property type="entry name" value="Tetracycline Repressor, domain 2"/>
    <property type="match status" value="1"/>
</dbReference>
<feature type="DNA-binding region" description="H-T-H motif" evidence="4">
    <location>
        <begin position="29"/>
        <end position="48"/>
    </location>
</feature>
<dbReference type="PANTHER" id="PTHR30055:SF238">
    <property type="entry name" value="MYCOFACTOCIN BIOSYNTHESIS TRANSCRIPTIONAL REGULATOR MFTR-RELATED"/>
    <property type="match status" value="1"/>
</dbReference>
<reference evidence="6" key="1">
    <citation type="submission" date="2024-07" db="EMBL/GenBank/DDBJ databases">
        <authorList>
            <person name="fu j."/>
        </authorList>
    </citation>
    <scope>NUCLEOTIDE SEQUENCE</scope>
    <source>
        <strain evidence="6">P10A9</strain>
    </source>
</reference>
<dbReference type="GO" id="GO:0000976">
    <property type="term" value="F:transcription cis-regulatory region binding"/>
    <property type="evidence" value="ECO:0007669"/>
    <property type="project" value="TreeGrafter"/>
</dbReference>
<dbReference type="SUPFAM" id="SSF46689">
    <property type="entry name" value="Homeodomain-like"/>
    <property type="match status" value="1"/>
</dbReference>
<dbReference type="PROSITE" id="PS50977">
    <property type="entry name" value="HTH_TETR_2"/>
    <property type="match status" value="1"/>
</dbReference>
<feature type="domain" description="HTH tetR-type" evidence="5">
    <location>
        <begin position="6"/>
        <end position="66"/>
    </location>
</feature>
<evidence type="ECO:0000256" key="1">
    <source>
        <dbReference type="ARBA" id="ARBA00023015"/>
    </source>
</evidence>
<dbReference type="RefSeq" id="WP_307956645.1">
    <property type="nucleotide sequence ID" value="NZ_CP163302.1"/>
</dbReference>